<comment type="caution">
    <text evidence="1">The sequence shown here is derived from an EMBL/GenBank/DDBJ whole genome shotgun (WGS) entry which is preliminary data.</text>
</comment>
<reference evidence="1 2" key="2">
    <citation type="submission" date="2018-01" db="EMBL/GenBank/DDBJ databases">
        <title>Genomic study of Klebsiella pneumoniae.</title>
        <authorList>
            <person name="Yang Y."/>
            <person name="Bicalho R."/>
        </authorList>
    </citation>
    <scope>NUCLEOTIDE SEQUENCE [LARGE SCALE GENOMIC DNA]</scope>
    <source>
        <strain evidence="1 2">A10</strain>
    </source>
</reference>
<dbReference type="Proteomes" id="UP000234667">
    <property type="component" value="Unassembled WGS sequence"/>
</dbReference>
<evidence type="ECO:0000313" key="2">
    <source>
        <dbReference type="Proteomes" id="UP000234667"/>
    </source>
</evidence>
<gene>
    <name evidence="1" type="ORF">CWN49_06885</name>
</gene>
<evidence type="ECO:0000313" key="1">
    <source>
        <dbReference type="EMBL" id="PLO72897.1"/>
    </source>
</evidence>
<name>A0A2J5Q3R9_9ENTR</name>
<sequence>MEEVRAVAKDIYSSPANRKLAKDLIIEAIKGVPLLGGSVSATEKFIRGIAGIEREQRLERLETFLLGLNRDYDETVEFREADLLPVIRKLATDDEKSKTEYYTRLSVTLGRTPLSEMPDDKRYHFIRLVSTLTSYQIRFARELKIRQTVPVRDSASSEEAEQALTSQDSGIAIQAVHALQNAGLVKERAAPDTWKGSPSTPLYETTSDFDTLMSLVFHPDDFAPELVGLTRKEISDIIIVGTYGFIDNLYSTYLPDALHRAGINAKIVNSNNDHLMTDWAPLYLHTGQYTHGNDEYVEVNLTREGTRPRLNETVKYYTCRFDKKTYVQPRSRSSGDAKKFCKEMDRVVSCVKTQLKELK</sequence>
<organism evidence="1 2">
    <name type="scientific">Klebsiella michiganensis</name>
    <dbReference type="NCBI Taxonomy" id="1134687"/>
    <lineage>
        <taxon>Bacteria</taxon>
        <taxon>Pseudomonadati</taxon>
        <taxon>Pseudomonadota</taxon>
        <taxon>Gammaproteobacteria</taxon>
        <taxon>Enterobacterales</taxon>
        <taxon>Enterobacteriaceae</taxon>
        <taxon>Klebsiella/Raoultella group</taxon>
        <taxon>Klebsiella</taxon>
    </lineage>
</organism>
<dbReference type="AlphaFoldDB" id="A0A2J5Q3R9"/>
<proteinExistence type="predicted"/>
<accession>A0A2J5Q3R9</accession>
<dbReference type="EMBL" id="PIDR01000134">
    <property type="protein sequence ID" value="PLO72897.1"/>
    <property type="molecule type" value="Genomic_DNA"/>
</dbReference>
<reference evidence="1 2" key="1">
    <citation type="submission" date="2017-11" db="EMBL/GenBank/DDBJ databases">
        <authorList>
            <person name="Han C.G."/>
        </authorList>
    </citation>
    <scope>NUCLEOTIDE SEQUENCE [LARGE SCALE GENOMIC DNA]</scope>
    <source>
        <strain evidence="1 2">A10</strain>
    </source>
</reference>
<protein>
    <submittedName>
        <fullName evidence="1">Uncharacterized protein</fullName>
    </submittedName>
</protein>